<dbReference type="Proteomes" id="UP000274515">
    <property type="component" value="Unassembled WGS sequence"/>
</dbReference>
<keyword evidence="2" id="KW-0813">Transport</keyword>
<dbReference type="PANTHER" id="PTHR30561:SF0">
    <property type="entry name" value="GUANIDINIUM EXPORTER"/>
    <property type="match status" value="1"/>
</dbReference>
<keyword evidence="4 7" id="KW-0812">Transmembrane</keyword>
<dbReference type="GO" id="GO:0005886">
    <property type="term" value="C:plasma membrane"/>
    <property type="evidence" value="ECO:0007669"/>
    <property type="project" value="UniProtKB-SubCell"/>
</dbReference>
<evidence type="ECO:0000256" key="4">
    <source>
        <dbReference type="ARBA" id="ARBA00022692"/>
    </source>
</evidence>
<keyword evidence="10" id="KW-1185">Reference proteome</keyword>
<gene>
    <name evidence="9" type="ORF">EIL87_01315</name>
</gene>
<dbReference type="OrthoDB" id="21828at2"/>
<protein>
    <submittedName>
        <fullName evidence="9">Multidrug efflux SMR transporter</fullName>
    </submittedName>
</protein>
<evidence type="ECO:0000256" key="8">
    <source>
        <dbReference type="SAM" id="Phobius"/>
    </source>
</evidence>
<feature type="transmembrane region" description="Helical" evidence="8">
    <location>
        <begin position="33"/>
        <end position="50"/>
    </location>
</feature>
<evidence type="ECO:0000256" key="5">
    <source>
        <dbReference type="ARBA" id="ARBA00022989"/>
    </source>
</evidence>
<dbReference type="InterPro" id="IPR045324">
    <property type="entry name" value="Small_multidrug_res"/>
</dbReference>
<evidence type="ECO:0000256" key="3">
    <source>
        <dbReference type="ARBA" id="ARBA00022475"/>
    </source>
</evidence>
<dbReference type="InterPro" id="IPR000390">
    <property type="entry name" value="Small_drug/metabolite_transptr"/>
</dbReference>
<comment type="subcellular location">
    <subcellularLocation>
        <location evidence="1 7">Cell membrane</location>
        <topology evidence="1 7">Multi-pass membrane protein</topology>
    </subcellularLocation>
</comment>
<dbReference type="EMBL" id="RSAA01000001">
    <property type="protein sequence ID" value="RRO20555.1"/>
    <property type="molecule type" value="Genomic_DNA"/>
</dbReference>
<keyword evidence="6 8" id="KW-0472">Membrane</keyword>
<dbReference type="PANTHER" id="PTHR30561">
    <property type="entry name" value="SMR FAMILY PROTON-DEPENDENT DRUG EFFLUX TRANSPORTER SUGE"/>
    <property type="match status" value="1"/>
</dbReference>
<evidence type="ECO:0000256" key="1">
    <source>
        <dbReference type="ARBA" id="ARBA00004651"/>
    </source>
</evidence>
<comment type="caution">
    <text evidence="9">The sequence shown here is derived from an EMBL/GenBank/DDBJ whole genome shotgun (WGS) entry which is preliminary data.</text>
</comment>
<reference evidence="9 10" key="1">
    <citation type="submission" date="2018-11" db="EMBL/GenBank/DDBJ databases">
        <title>Saccharopolyspora rhizosphaerae sp. nov., an actinomycete isolated from rhizosphere soil in Thailand.</title>
        <authorList>
            <person name="Intra B."/>
            <person name="Euanorasetr J."/>
            <person name="Take A."/>
            <person name="Inahashi Y."/>
            <person name="Mori M."/>
            <person name="Panbangred W."/>
            <person name="Matsumoto A."/>
        </authorList>
    </citation>
    <scope>NUCLEOTIDE SEQUENCE [LARGE SCALE GENOMIC DNA]</scope>
    <source>
        <strain evidence="9 10">H219</strain>
    </source>
</reference>
<dbReference type="InterPro" id="IPR037185">
    <property type="entry name" value="EmrE-like"/>
</dbReference>
<feature type="transmembrane region" description="Helical" evidence="8">
    <location>
        <begin position="57"/>
        <end position="76"/>
    </location>
</feature>
<evidence type="ECO:0000313" key="9">
    <source>
        <dbReference type="EMBL" id="RRO20555.1"/>
    </source>
</evidence>
<evidence type="ECO:0000313" key="10">
    <source>
        <dbReference type="Proteomes" id="UP000274515"/>
    </source>
</evidence>
<feature type="transmembrane region" description="Helical" evidence="8">
    <location>
        <begin position="82"/>
        <end position="103"/>
    </location>
</feature>
<evidence type="ECO:0000256" key="7">
    <source>
        <dbReference type="RuleBase" id="RU003942"/>
    </source>
</evidence>
<comment type="similarity">
    <text evidence="7">Belongs to the drug/metabolite transporter (DMT) superfamily. Small multidrug resistance (SMR) (TC 2.A.7.1) family.</text>
</comment>
<dbReference type="GO" id="GO:0022857">
    <property type="term" value="F:transmembrane transporter activity"/>
    <property type="evidence" value="ECO:0007669"/>
    <property type="project" value="InterPro"/>
</dbReference>
<keyword evidence="3" id="KW-1003">Cell membrane</keyword>
<dbReference type="SUPFAM" id="SSF103481">
    <property type="entry name" value="Multidrug resistance efflux transporter EmrE"/>
    <property type="match status" value="1"/>
</dbReference>
<proteinExistence type="inferred from homology"/>
<evidence type="ECO:0000256" key="6">
    <source>
        <dbReference type="ARBA" id="ARBA00023136"/>
    </source>
</evidence>
<dbReference type="RefSeq" id="WP_125088259.1">
    <property type="nucleotide sequence ID" value="NZ_RSAA01000001.1"/>
</dbReference>
<evidence type="ECO:0000256" key="2">
    <source>
        <dbReference type="ARBA" id="ARBA00022448"/>
    </source>
</evidence>
<dbReference type="Gene3D" id="1.10.3730.20">
    <property type="match status" value="1"/>
</dbReference>
<keyword evidence="5 8" id="KW-1133">Transmembrane helix</keyword>
<dbReference type="AlphaFoldDB" id="A0A3R8QGM4"/>
<sequence>MAWLILIISGAFEAVWAVALSKSEGFSRLAPSLVFAVALAISMGGLAIAMRTLPAGTSYAVWVAIGAVLTVGYSMATGDEALSPVKIALLLGLITCVVGLKLAH</sequence>
<organism evidence="9 10">
    <name type="scientific">Saccharopolyspora rhizosphaerae</name>
    <dbReference type="NCBI Taxonomy" id="2492662"/>
    <lineage>
        <taxon>Bacteria</taxon>
        <taxon>Bacillati</taxon>
        <taxon>Actinomycetota</taxon>
        <taxon>Actinomycetes</taxon>
        <taxon>Pseudonocardiales</taxon>
        <taxon>Pseudonocardiaceae</taxon>
        <taxon>Saccharopolyspora</taxon>
    </lineage>
</organism>
<name>A0A3R8QGM4_9PSEU</name>
<accession>A0A3R8QGM4</accession>
<dbReference type="Pfam" id="PF00893">
    <property type="entry name" value="Multi_Drug_Res"/>
    <property type="match status" value="1"/>
</dbReference>